<gene>
    <name evidence="2" type="ORF">DSCW_18360</name>
</gene>
<accession>A0A5K7Z2C9</accession>
<evidence type="ECO:0000313" key="3">
    <source>
        <dbReference type="Proteomes" id="UP000427769"/>
    </source>
</evidence>
<sequence length="50" mass="5794">MHCGGYSFKRRPVGLWAYCTVWKKWADDDPDKPPPGKRSCDKFFSKGSKQ</sequence>
<protein>
    <submittedName>
        <fullName evidence="2">Uncharacterized protein</fullName>
    </submittedName>
</protein>
<dbReference type="KEGG" id="dwd:DSCW_18360"/>
<organism evidence="2 3">
    <name type="scientific">Desulfosarcina widdelii</name>
    <dbReference type="NCBI Taxonomy" id="947919"/>
    <lineage>
        <taxon>Bacteria</taxon>
        <taxon>Pseudomonadati</taxon>
        <taxon>Thermodesulfobacteriota</taxon>
        <taxon>Desulfobacteria</taxon>
        <taxon>Desulfobacterales</taxon>
        <taxon>Desulfosarcinaceae</taxon>
        <taxon>Desulfosarcina</taxon>
    </lineage>
</organism>
<feature type="compositionally biased region" description="Basic and acidic residues" evidence="1">
    <location>
        <begin position="30"/>
        <end position="44"/>
    </location>
</feature>
<feature type="region of interest" description="Disordered" evidence="1">
    <location>
        <begin position="30"/>
        <end position="50"/>
    </location>
</feature>
<name>A0A5K7Z2C9_9BACT</name>
<reference evidence="2 3" key="1">
    <citation type="submission" date="2019-11" db="EMBL/GenBank/DDBJ databases">
        <title>Comparative genomics of hydrocarbon-degrading Desulfosarcina strains.</title>
        <authorList>
            <person name="Watanabe M."/>
            <person name="Kojima H."/>
            <person name="Fukui M."/>
        </authorList>
    </citation>
    <scope>NUCLEOTIDE SEQUENCE [LARGE SCALE GENOMIC DNA]</scope>
    <source>
        <strain evidence="2 3">PP31</strain>
    </source>
</reference>
<evidence type="ECO:0000256" key="1">
    <source>
        <dbReference type="SAM" id="MobiDB-lite"/>
    </source>
</evidence>
<evidence type="ECO:0000313" key="2">
    <source>
        <dbReference type="EMBL" id="BBO74419.1"/>
    </source>
</evidence>
<proteinExistence type="predicted"/>
<dbReference type="AlphaFoldDB" id="A0A5K7Z2C9"/>
<dbReference type="EMBL" id="AP021875">
    <property type="protein sequence ID" value="BBO74419.1"/>
    <property type="molecule type" value="Genomic_DNA"/>
</dbReference>
<keyword evidence="3" id="KW-1185">Reference proteome</keyword>
<dbReference type="Proteomes" id="UP000427769">
    <property type="component" value="Chromosome"/>
</dbReference>